<feature type="compositionally biased region" description="Basic and acidic residues" evidence="1">
    <location>
        <begin position="539"/>
        <end position="552"/>
    </location>
</feature>
<feature type="compositionally biased region" description="Basic residues" evidence="1">
    <location>
        <begin position="527"/>
        <end position="538"/>
    </location>
</feature>
<feature type="compositionally biased region" description="Low complexity" evidence="1">
    <location>
        <begin position="1018"/>
        <end position="1030"/>
    </location>
</feature>
<feature type="compositionally biased region" description="Polar residues" evidence="1">
    <location>
        <begin position="355"/>
        <end position="368"/>
    </location>
</feature>
<dbReference type="OrthoDB" id="193499at2759"/>
<evidence type="ECO:0000313" key="3">
    <source>
        <dbReference type="Proteomes" id="UP000298138"/>
    </source>
</evidence>
<feature type="compositionally biased region" description="Polar residues" evidence="1">
    <location>
        <begin position="481"/>
        <end position="503"/>
    </location>
</feature>
<feature type="region of interest" description="Disordered" evidence="1">
    <location>
        <begin position="802"/>
        <end position="856"/>
    </location>
</feature>
<feature type="region of interest" description="Disordered" evidence="1">
    <location>
        <begin position="137"/>
        <end position="158"/>
    </location>
</feature>
<feature type="compositionally biased region" description="Pro residues" evidence="1">
    <location>
        <begin position="813"/>
        <end position="824"/>
    </location>
</feature>
<feature type="region of interest" description="Disordered" evidence="1">
    <location>
        <begin position="912"/>
        <end position="1044"/>
    </location>
</feature>
<feature type="compositionally biased region" description="Polar residues" evidence="1">
    <location>
        <begin position="146"/>
        <end position="158"/>
    </location>
</feature>
<feature type="compositionally biased region" description="Low complexity" evidence="1">
    <location>
        <begin position="195"/>
        <end position="211"/>
    </location>
</feature>
<dbReference type="STRING" id="341454.A0A4S2MQK5"/>
<feature type="compositionally biased region" description="Basic and acidic residues" evidence="1">
    <location>
        <begin position="912"/>
        <end position="936"/>
    </location>
</feature>
<feature type="region of interest" description="Disordered" evidence="1">
    <location>
        <begin position="178"/>
        <end position="211"/>
    </location>
</feature>
<feature type="compositionally biased region" description="Pro residues" evidence="1">
    <location>
        <begin position="718"/>
        <end position="730"/>
    </location>
</feature>
<accession>A0A4S2MQK5</accession>
<organism evidence="2 3">
    <name type="scientific">Ascodesmis nigricans</name>
    <dbReference type="NCBI Taxonomy" id="341454"/>
    <lineage>
        <taxon>Eukaryota</taxon>
        <taxon>Fungi</taxon>
        <taxon>Dikarya</taxon>
        <taxon>Ascomycota</taxon>
        <taxon>Pezizomycotina</taxon>
        <taxon>Pezizomycetes</taxon>
        <taxon>Pezizales</taxon>
        <taxon>Ascodesmidaceae</taxon>
        <taxon>Ascodesmis</taxon>
    </lineage>
</organism>
<dbReference type="EMBL" id="ML220171">
    <property type="protein sequence ID" value="TGZ76617.1"/>
    <property type="molecule type" value="Genomic_DNA"/>
</dbReference>
<dbReference type="AlphaFoldDB" id="A0A4S2MQK5"/>
<evidence type="ECO:0000313" key="2">
    <source>
        <dbReference type="EMBL" id="TGZ76617.1"/>
    </source>
</evidence>
<feature type="compositionally biased region" description="Basic and acidic residues" evidence="1">
    <location>
        <begin position="948"/>
        <end position="968"/>
    </location>
</feature>
<feature type="region of interest" description="Disordered" evidence="1">
    <location>
        <begin position="348"/>
        <end position="368"/>
    </location>
</feature>
<dbReference type="PANTHER" id="PTHR24216">
    <property type="entry name" value="PAXILLIN-RELATED"/>
    <property type="match status" value="1"/>
</dbReference>
<feature type="region of interest" description="Disordered" evidence="1">
    <location>
        <begin position="626"/>
        <end position="656"/>
    </location>
</feature>
<feature type="compositionally biased region" description="Pro residues" evidence="1">
    <location>
        <begin position="831"/>
        <end position="840"/>
    </location>
</feature>
<dbReference type="Proteomes" id="UP000298138">
    <property type="component" value="Unassembled WGS sequence"/>
</dbReference>
<evidence type="ECO:0000256" key="1">
    <source>
        <dbReference type="SAM" id="MobiDB-lite"/>
    </source>
</evidence>
<protein>
    <submittedName>
        <fullName evidence="2">Uncharacterized protein</fullName>
    </submittedName>
</protein>
<reference evidence="2 3" key="1">
    <citation type="submission" date="2019-04" db="EMBL/GenBank/DDBJ databases">
        <title>Comparative genomics and transcriptomics to analyze fruiting body development in filamentous ascomycetes.</title>
        <authorList>
            <consortium name="DOE Joint Genome Institute"/>
            <person name="Lutkenhaus R."/>
            <person name="Traeger S."/>
            <person name="Breuer J."/>
            <person name="Kuo A."/>
            <person name="Lipzen A."/>
            <person name="Pangilinan J."/>
            <person name="Dilworth D."/>
            <person name="Sandor L."/>
            <person name="Poggeler S."/>
            <person name="Barry K."/>
            <person name="Grigoriev I.V."/>
            <person name="Nowrousian M."/>
        </authorList>
    </citation>
    <scope>NUCLEOTIDE SEQUENCE [LARGE SCALE GENOMIC DNA]</scope>
    <source>
        <strain evidence="2 3">CBS 389.68</strain>
    </source>
</reference>
<gene>
    <name evidence="2" type="ORF">EX30DRAFT_242436</name>
</gene>
<dbReference type="InParanoid" id="A0A4S2MQK5"/>
<keyword evidence="3" id="KW-1185">Reference proteome</keyword>
<feature type="compositionally biased region" description="Basic and acidic residues" evidence="1">
    <location>
        <begin position="463"/>
        <end position="479"/>
    </location>
</feature>
<feature type="region of interest" description="Disordered" evidence="1">
    <location>
        <begin position="381"/>
        <end position="430"/>
    </location>
</feature>
<feature type="region of interest" description="Disordered" evidence="1">
    <location>
        <begin position="681"/>
        <end position="790"/>
    </location>
</feature>
<feature type="region of interest" description="Disordered" evidence="1">
    <location>
        <begin position="445"/>
        <end position="555"/>
    </location>
</feature>
<feature type="compositionally biased region" description="Polar residues" evidence="1">
    <location>
        <begin position="452"/>
        <end position="461"/>
    </location>
</feature>
<feature type="compositionally biased region" description="Basic and acidic residues" evidence="1">
    <location>
        <begin position="514"/>
        <end position="526"/>
    </location>
</feature>
<proteinExistence type="predicted"/>
<sequence>MSALPPFQIRGLLASTNGEIAISTTADVNAKLVDVRLDAGKQYDELVAAQPVAALGYIDDDEGDFITVGSSRELYDRIDEVRMDQMKPVVFELMASLRRSNAAETAEGLKRWKEFVEREWKGKGPVRQQQAQIIDAMPPTMEDEVSSTSSTMAEAPSSPQIPFLSAFEAELKSLLEKQQQEVDDPEMQAPKSHSSESSSSTSEPSSSSAHSPNDIIFQAIQSIRWAGECMARLKTELPHRAQPAVENLNTVVHNAIAALTAQMHQIALEAAEKAKQAAETTRGVDLGEIEAAKEKIRLLAQGIGHIASQTAVGAGAAARDIARDVRKAKCMAEELGRDVVRGMRVEFGEDVDSPRSGSEGNQSPSVESSIVKMVKPLDAFDSAKKQQKRPSIVWNNSPLQTSASSSSKDRRNSSDDGHAPVPKPFTYHEDVRRLEYQKRLIGNLQRRHTAKYGSSSSSAQDVNPEKKAETFWQHMEKISGHSGSSVRNEPLSRSETASPSSMAGNDGYDEEEEKQAPSEREREVRRARSHYFIRRNRREARQARQDRERETAKQNPVNLMFGEIESEIPQGRFNKSEEDLKNPKSSFMGNPAGFSEPMFMNPICVHPAPVVTKSPLQYPPQQEMLYSAPAPPAAPKPPVDEEQRMSPDGPQGPSDGYQPAMMPPYQIPDFGAGIETRPIWPQTTQDPPYFRNPNIGDHPAPKPGTMRRPHSMYFYPRAPHPASRPLPPKPSVEDATDSEADPRSTAAEMSTLRRHRSMCISPPQRRSTHASPAPPPKPSIQDTTDSEADEHRYARHPSNLMDSFFTHQSSSPPSRPLPSLPPYPAEMSPASAPPPPPPQQRSPSPQFHCSWGEAEQATKKALAERNLGETAVSYNMLRRLWRAFRMGGEEALKREVDKCCRKERIRKERLERMESERMESERREREEVVVQDDEKPVMPGEFVSEETVQEKDNRDGDNVAKNGNDDKAVATADNDDDLYTTPTTTSYRAPDLTLSDSDSDQDPTHPLAYLRPRRHRSGGPSPVAPVFRPRPASPPPPTALDLFPPRGPFDAHFTTPWALKQQWKENQEIGVAMEMERKEREEKFERCVKVLGEMGFVVDDIMRMVVEEAGGEVERVVEMLG</sequence>
<name>A0A4S2MQK5_9PEZI</name>
<dbReference type="PANTHER" id="PTHR24216:SF65">
    <property type="entry name" value="PAXILLIN-LIKE PROTEIN 1"/>
    <property type="match status" value="1"/>
</dbReference>
<feature type="compositionally biased region" description="Basic and acidic residues" evidence="1">
    <location>
        <begin position="407"/>
        <end position="418"/>
    </location>
</feature>